<organism evidence="2 4">
    <name type="scientific">Leptospira stimsonii</name>
    <dbReference type="NCBI Taxonomy" id="2202203"/>
    <lineage>
        <taxon>Bacteria</taxon>
        <taxon>Pseudomonadati</taxon>
        <taxon>Spirochaetota</taxon>
        <taxon>Spirochaetia</taxon>
        <taxon>Leptospirales</taxon>
        <taxon>Leptospiraceae</taxon>
        <taxon>Leptospira</taxon>
    </lineage>
</organism>
<keyword evidence="1" id="KW-0472">Membrane</keyword>
<proteinExistence type="predicted"/>
<reference evidence="4" key="1">
    <citation type="submission" date="2018-05" db="EMBL/GenBank/DDBJ databases">
        <title>Leptospira yasudae sp. nov. and Leptospira stimsonii sp. nov., two pathogenic species of the genus Leptospira isolated from environmental sources.</title>
        <authorList>
            <person name="Casanovas-Massana A."/>
            <person name="Hamond C."/>
            <person name="Santos L.A."/>
            <person name="Hacker K.P."/>
            <person name="Balassiano I."/>
            <person name="Medeiros M.A."/>
            <person name="Reis M.G."/>
            <person name="Ko A.I."/>
            <person name="Wunder E.A."/>
        </authorList>
    </citation>
    <scope>NUCLEOTIDE SEQUENCE [LARGE SCALE GENOMIC DNA]</scope>
    <source>
        <strain evidence="4">AMB6-RJ</strain>
    </source>
</reference>
<dbReference type="Proteomes" id="UP000297422">
    <property type="component" value="Unassembled WGS sequence"/>
</dbReference>
<reference evidence="3" key="2">
    <citation type="submission" date="2018-10" db="EMBL/GenBank/DDBJ databases">
        <authorList>
            <person name="Vincent A.T."/>
            <person name="Schiettekatte O."/>
            <person name="Bourhy P."/>
            <person name="Veyrier F.J."/>
            <person name="Picardeau M."/>
        </authorList>
    </citation>
    <scope>NUCLEOTIDE SEQUENCE</scope>
    <source>
        <strain evidence="3">201702407</strain>
    </source>
</reference>
<accession>A0A4V3JV38</accession>
<evidence type="ECO:0000313" key="5">
    <source>
        <dbReference type="Proteomes" id="UP000297422"/>
    </source>
</evidence>
<dbReference type="InterPro" id="IPR021215">
    <property type="entry name" value="DUF2752"/>
</dbReference>
<dbReference type="EMBL" id="RQGT01000071">
    <property type="protein sequence ID" value="TGM14996.1"/>
    <property type="molecule type" value="Genomic_DNA"/>
</dbReference>
<feature type="transmembrane region" description="Helical" evidence="1">
    <location>
        <begin position="21"/>
        <end position="40"/>
    </location>
</feature>
<dbReference type="Pfam" id="PF10825">
    <property type="entry name" value="DUF2752"/>
    <property type="match status" value="1"/>
</dbReference>
<comment type="caution">
    <text evidence="2">The sequence shown here is derived from an EMBL/GenBank/DDBJ whole genome shotgun (WGS) entry which is preliminary data.</text>
</comment>
<evidence type="ECO:0000256" key="1">
    <source>
        <dbReference type="SAM" id="Phobius"/>
    </source>
</evidence>
<reference evidence="2" key="4">
    <citation type="journal article" date="2020" name="Int. J. Syst. Evol. Microbiol.">
        <title>Leptospira yasudae sp. nov. and Leptospira stimsonii sp. nov., two new species of the pathogenic group isolated from environmental sources.</title>
        <authorList>
            <person name="Casanovas-Massana A."/>
            <person name="Hamond C."/>
            <person name="Santos L.A."/>
            <person name="de Oliveira D."/>
            <person name="Hacker K.P."/>
            <person name="Balassiano I."/>
            <person name="Costa F."/>
            <person name="Medeiros M.A."/>
            <person name="Reis M.G."/>
            <person name="Ko A.I."/>
            <person name="Wunder E.A."/>
        </authorList>
    </citation>
    <scope>NUCLEOTIDE SEQUENCE</scope>
    <source>
        <strain evidence="2">AMB6-RJ</strain>
    </source>
</reference>
<dbReference type="AlphaFoldDB" id="A0A4V3JV38"/>
<dbReference type="Proteomes" id="UP000266669">
    <property type="component" value="Unassembled WGS sequence"/>
</dbReference>
<evidence type="ECO:0000313" key="2">
    <source>
        <dbReference type="EMBL" id="RHX88691.1"/>
    </source>
</evidence>
<gene>
    <name evidence="2" type="ORF">DLM78_07160</name>
    <name evidence="3" type="ORF">EHQ90_11010</name>
</gene>
<dbReference type="EMBL" id="QHCS01000001">
    <property type="protein sequence ID" value="RHX88691.1"/>
    <property type="molecule type" value="Genomic_DNA"/>
</dbReference>
<name>A0A4V3JV38_9LEPT</name>
<protein>
    <submittedName>
        <fullName evidence="2">DUF2752 domain-containing protein</fullName>
    </submittedName>
</protein>
<dbReference type="RefSeq" id="WP_118981205.1">
    <property type="nucleotide sequence ID" value="NZ_QHCS01000001.1"/>
</dbReference>
<keyword evidence="5" id="KW-1185">Reference proteome</keyword>
<keyword evidence="1" id="KW-1133">Transmembrane helix</keyword>
<evidence type="ECO:0000313" key="4">
    <source>
        <dbReference type="Proteomes" id="UP000266669"/>
    </source>
</evidence>
<reference evidence="5" key="3">
    <citation type="journal article" date="2019" name="PLoS Negl. Trop. Dis.">
        <title>Revisiting the worldwide diversity of Leptospira species in the environment.</title>
        <authorList>
            <person name="Vincent A.T."/>
            <person name="Schiettekatte O."/>
            <person name="Bourhy P."/>
            <person name="Veyrier F.J."/>
            <person name="Picardeau M."/>
        </authorList>
    </citation>
    <scope>NUCLEOTIDE SEQUENCE [LARGE SCALE GENOMIC DNA]</scope>
    <source>
        <strain evidence="5">201702407</strain>
    </source>
</reference>
<keyword evidence="1" id="KW-0812">Transmembrane</keyword>
<feature type="transmembrane region" description="Helical" evidence="1">
    <location>
        <begin position="87"/>
        <end position="105"/>
    </location>
</feature>
<sequence length="119" mass="14454">MSLVSKRMRHRHGIFVFLLRFQRHVRFAFVVVATLIFYSIPEEFIFDPLPLCIFRFLFDRDCPGCGTTRGFWCILHFRFEDAYHYNSWIWLTFPLFVSCLLHRVFSPKIRSLKNRVFPD</sequence>
<evidence type="ECO:0000313" key="3">
    <source>
        <dbReference type="EMBL" id="TGM14996.1"/>
    </source>
</evidence>